<evidence type="ECO:0000313" key="2">
    <source>
        <dbReference type="Proteomes" id="UP000000547"/>
    </source>
</evidence>
<dbReference type="Proteomes" id="UP000000547">
    <property type="component" value="Chromosome"/>
</dbReference>
<proteinExistence type="predicted"/>
<evidence type="ECO:0000313" key="1">
    <source>
        <dbReference type="EMBL" id="AAZ28580.1"/>
    </source>
</evidence>
<dbReference type="STRING" id="167879.CPS_2515"/>
<dbReference type="EMBL" id="CP000083">
    <property type="protein sequence ID" value="AAZ28580.1"/>
    <property type="molecule type" value="Genomic_DNA"/>
</dbReference>
<dbReference type="HOGENOM" id="CLU_3402964_0_0_6"/>
<sequence>MFFVQANCSVNDLSEVMNNDTQPYTVTCHD</sequence>
<dbReference type="AlphaFoldDB" id="Q481N8"/>
<dbReference type="KEGG" id="cps:CPS_2515"/>
<protein>
    <submittedName>
        <fullName evidence="1">Uncharacterized protein</fullName>
    </submittedName>
</protein>
<name>Q481N8_COLP3</name>
<accession>Q481N8</accession>
<organism evidence="1 2">
    <name type="scientific">Colwellia psychrerythraea (strain 34H / ATCC BAA-681)</name>
    <name type="common">Vibrio psychroerythus</name>
    <dbReference type="NCBI Taxonomy" id="167879"/>
    <lineage>
        <taxon>Bacteria</taxon>
        <taxon>Pseudomonadati</taxon>
        <taxon>Pseudomonadota</taxon>
        <taxon>Gammaproteobacteria</taxon>
        <taxon>Alteromonadales</taxon>
        <taxon>Colwelliaceae</taxon>
        <taxon>Colwellia</taxon>
    </lineage>
</organism>
<gene>
    <name evidence="1" type="ordered locus">CPS_2515</name>
</gene>
<reference evidence="1" key="1">
    <citation type="journal article" date="2005" name="Proc. Natl. Acad. Sci. U.S.A.">
        <title>The psychrophilic lifestyle as revealed by the genome sequence of Colwellia psychrerythraea 34H through genomic and proteomic analyses.</title>
        <authorList>
            <person name="Methe B.A."/>
            <person name="Nelson K.E."/>
            <person name="Deming J.W."/>
            <person name="Momen B."/>
            <person name="Melamud E."/>
            <person name="Zhang X."/>
            <person name="Moult J."/>
            <person name="Madupu R."/>
            <person name="Nelson W.C."/>
            <person name="Dodson R.J."/>
            <person name="Brinkac L.M."/>
            <person name="Daugherty S.C."/>
            <person name="Durkin A.S."/>
            <person name="DeBoy R.T."/>
            <person name="Kolonay J.F."/>
            <person name="Sullivan S.A."/>
            <person name="Zhou L."/>
            <person name="Davidsen T.M."/>
            <person name="Wu M."/>
            <person name="Huston A.L."/>
            <person name="Lewis M."/>
            <person name="Weaver B."/>
            <person name="Weidman J.F."/>
            <person name="Khouri H."/>
            <person name="Utterback T.R."/>
            <person name="Feldblyum T.V."/>
            <person name="Fraser C.M."/>
        </authorList>
    </citation>
    <scope>NUCLEOTIDE SEQUENCE [LARGE SCALE GENOMIC DNA]</scope>
    <source>
        <strain evidence="1">34H</strain>
    </source>
</reference>